<keyword evidence="1" id="KW-0472">Membrane</keyword>
<gene>
    <name evidence="2" type="ORF">CTI12_AA339430</name>
</gene>
<sequence length="220" mass="25189">MDIVSVTDSTSLSYWLSWEFFVCLLSVFTSVIVGSFLIWKYEGSDNTERAWSLFDGEAWMPCVKGLSPVWLLAFRIIASCLLLAASIADVVTHGANLFYYYTQWTLILTVIYFLFGSLLSACGCFWKENTHNAHIKDLDEEKGIYAPLKYTGTEEVVNQQGEYYFSETRALWGYIFQIVFQVTAGAVMLTDGIYWLVIFPFLTIVDYEMGFVSKYTVICY</sequence>
<feature type="transmembrane region" description="Helical" evidence="1">
    <location>
        <begin position="69"/>
        <end position="88"/>
    </location>
</feature>
<dbReference type="Proteomes" id="UP000245207">
    <property type="component" value="Unassembled WGS sequence"/>
</dbReference>
<feature type="transmembrane region" description="Helical" evidence="1">
    <location>
        <begin position="15"/>
        <end position="39"/>
    </location>
</feature>
<feature type="transmembrane region" description="Helical" evidence="1">
    <location>
        <begin position="171"/>
        <end position="197"/>
    </location>
</feature>
<feature type="transmembrane region" description="Helical" evidence="1">
    <location>
        <begin position="100"/>
        <end position="126"/>
    </location>
</feature>
<dbReference type="PANTHER" id="PTHR12242:SF34">
    <property type="entry name" value="TRANSMEMBRANE PROTEIN"/>
    <property type="match status" value="1"/>
</dbReference>
<comment type="caution">
    <text evidence="2">The sequence shown here is derived from an EMBL/GenBank/DDBJ whole genome shotgun (WGS) entry which is preliminary data.</text>
</comment>
<dbReference type="GO" id="GO:0016020">
    <property type="term" value="C:membrane"/>
    <property type="evidence" value="ECO:0007669"/>
    <property type="project" value="TreeGrafter"/>
</dbReference>
<reference evidence="2 3" key="1">
    <citation type="journal article" date="2018" name="Mol. Plant">
        <title>The genome of Artemisia annua provides insight into the evolution of Asteraceae family and artemisinin biosynthesis.</title>
        <authorList>
            <person name="Shen Q."/>
            <person name="Zhang L."/>
            <person name="Liao Z."/>
            <person name="Wang S."/>
            <person name="Yan T."/>
            <person name="Shi P."/>
            <person name="Liu M."/>
            <person name="Fu X."/>
            <person name="Pan Q."/>
            <person name="Wang Y."/>
            <person name="Lv Z."/>
            <person name="Lu X."/>
            <person name="Zhang F."/>
            <person name="Jiang W."/>
            <person name="Ma Y."/>
            <person name="Chen M."/>
            <person name="Hao X."/>
            <person name="Li L."/>
            <person name="Tang Y."/>
            <person name="Lv G."/>
            <person name="Zhou Y."/>
            <person name="Sun X."/>
            <person name="Brodelius P.E."/>
            <person name="Rose J.K.C."/>
            <person name="Tang K."/>
        </authorList>
    </citation>
    <scope>NUCLEOTIDE SEQUENCE [LARGE SCALE GENOMIC DNA]</scope>
    <source>
        <strain evidence="3">cv. Huhao1</strain>
        <tissue evidence="2">Leaf</tissue>
    </source>
</reference>
<keyword evidence="3" id="KW-1185">Reference proteome</keyword>
<protein>
    <submittedName>
        <fullName evidence="2">Uncharacterized protein</fullName>
    </submittedName>
</protein>
<proteinExistence type="predicted"/>
<dbReference type="EMBL" id="PKPP01004312">
    <property type="protein sequence ID" value="PWA64980.1"/>
    <property type="molecule type" value="Genomic_DNA"/>
</dbReference>
<dbReference type="PANTHER" id="PTHR12242">
    <property type="entry name" value="OS02G0130600 PROTEIN-RELATED"/>
    <property type="match status" value="1"/>
</dbReference>
<evidence type="ECO:0000256" key="1">
    <source>
        <dbReference type="SAM" id="Phobius"/>
    </source>
</evidence>
<evidence type="ECO:0000313" key="2">
    <source>
        <dbReference type="EMBL" id="PWA64980.1"/>
    </source>
</evidence>
<keyword evidence="1" id="KW-0812">Transmembrane</keyword>
<keyword evidence="1" id="KW-1133">Transmembrane helix</keyword>
<name>A0A2U1MUR5_ARTAN</name>
<accession>A0A2U1MUR5</accession>
<organism evidence="2 3">
    <name type="scientific">Artemisia annua</name>
    <name type="common">Sweet wormwood</name>
    <dbReference type="NCBI Taxonomy" id="35608"/>
    <lineage>
        <taxon>Eukaryota</taxon>
        <taxon>Viridiplantae</taxon>
        <taxon>Streptophyta</taxon>
        <taxon>Embryophyta</taxon>
        <taxon>Tracheophyta</taxon>
        <taxon>Spermatophyta</taxon>
        <taxon>Magnoliopsida</taxon>
        <taxon>eudicotyledons</taxon>
        <taxon>Gunneridae</taxon>
        <taxon>Pentapetalae</taxon>
        <taxon>asterids</taxon>
        <taxon>campanulids</taxon>
        <taxon>Asterales</taxon>
        <taxon>Asteraceae</taxon>
        <taxon>Asteroideae</taxon>
        <taxon>Anthemideae</taxon>
        <taxon>Artemisiinae</taxon>
        <taxon>Artemisia</taxon>
    </lineage>
</organism>
<evidence type="ECO:0000313" key="3">
    <source>
        <dbReference type="Proteomes" id="UP000245207"/>
    </source>
</evidence>
<dbReference type="AlphaFoldDB" id="A0A2U1MUR5"/>
<dbReference type="STRING" id="35608.A0A2U1MUR5"/>
<dbReference type="OrthoDB" id="419711at2759"/>